<evidence type="ECO:0000256" key="3">
    <source>
        <dbReference type="SAM" id="MobiDB-lite"/>
    </source>
</evidence>
<dbReference type="AlphaFoldDB" id="A0A7S3H2U8"/>
<protein>
    <recommendedName>
        <fullName evidence="2">Casein kinase II subunit beta</fullName>
        <shortName evidence="2">CK II beta</shortName>
    </recommendedName>
</protein>
<sequence>MNASMSLADSTGTSSVADESWVNWYCNLNGHGVLCEVDRSFIEDSFNLFGLKQFVNKDFNKALATILDRNDSEPDDEMELDRSAALLYGLIHARYIITTNGLNAMQKKYLHNEFGECPRGYCQNQPVLPVGLSDDPGVGCYKLFCPRCRELYQCPHNQRHVDGAYFGMSFAHIFLMTFDELVPTVPTATYVPRVFGFKVHSSSNSMPKKIVVLDLNSSASDASSSNNLNSSDNNNGEEGRSRDKKKKNSARSRESSAGAQIVYDLTSDAAVAAASLAAASGGNSHHNTSRSSSQPPYHNIGHANSQHQYQHPQQDQHQGPEGSLNVSQYSASPVQQEYTPDAYYDALARHSTTKNGASHIIYSPNGFLAHQQPPMSNAYYHNGHEVDTQNSFHTNQSLNHTSGVRRALSPSVPSGSDQEQEAANKRPKTAQS</sequence>
<gene>
    <name evidence="4" type="ORF">SELO1098_LOCUS12287</name>
</gene>
<dbReference type="FunFam" id="1.10.1820.10:FF:000005">
    <property type="entry name" value="Casein kinase II subunit beta"/>
    <property type="match status" value="1"/>
</dbReference>
<feature type="region of interest" description="Disordered" evidence="3">
    <location>
        <begin position="280"/>
        <end position="332"/>
    </location>
</feature>
<organism evidence="4">
    <name type="scientific">Spumella elongata</name>
    <dbReference type="NCBI Taxonomy" id="89044"/>
    <lineage>
        <taxon>Eukaryota</taxon>
        <taxon>Sar</taxon>
        <taxon>Stramenopiles</taxon>
        <taxon>Ochrophyta</taxon>
        <taxon>Chrysophyceae</taxon>
        <taxon>Chromulinales</taxon>
        <taxon>Chromulinaceae</taxon>
        <taxon>Spumella</taxon>
    </lineage>
</organism>
<feature type="region of interest" description="Disordered" evidence="3">
    <location>
        <begin position="219"/>
        <end position="257"/>
    </location>
</feature>
<dbReference type="SUPFAM" id="SSF57798">
    <property type="entry name" value="Casein kinase II beta subunit"/>
    <property type="match status" value="1"/>
</dbReference>
<dbReference type="GO" id="GO:0019887">
    <property type="term" value="F:protein kinase regulator activity"/>
    <property type="evidence" value="ECO:0007669"/>
    <property type="project" value="InterPro"/>
</dbReference>
<feature type="region of interest" description="Disordered" evidence="3">
    <location>
        <begin position="389"/>
        <end position="432"/>
    </location>
</feature>
<evidence type="ECO:0000256" key="2">
    <source>
        <dbReference type="RuleBase" id="RU361268"/>
    </source>
</evidence>
<dbReference type="InterPro" id="IPR000704">
    <property type="entry name" value="Casein_kinase_II_reg-sub"/>
</dbReference>
<dbReference type="PANTHER" id="PTHR11740">
    <property type="entry name" value="CASEIN KINASE II SUBUNIT BETA"/>
    <property type="match status" value="1"/>
</dbReference>
<dbReference type="FunFam" id="2.20.25.20:FF:000001">
    <property type="entry name" value="Casein kinase II subunit beta"/>
    <property type="match status" value="1"/>
</dbReference>
<evidence type="ECO:0000256" key="1">
    <source>
        <dbReference type="ARBA" id="ARBA00006941"/>
    </source>
</evidence>
<dbReference type="Gene3D" id="2.20.25.20">
    <property type="match status" value="1"/>
</dbReference>
<dbReference type="GO" id="GO:0005737">
    <property type="term" value="C:cytoplasm"/>
    <property type="evidence" value="ECO:0007669"/>
    <property type="project" value="TreeGrafter"/>
</dbReference>
<dbReference type="PRINTS" id="PR00472">
    <property type="entry name" value="CASNKINASEII"/>
</dbReference>
<comment type="subunit">
    <text evidence="2">Tetramer of two alpha and two beta subunits.</text>
</comment>
<dbReference type="EMBL" id="HBIC01024865">
    <property type="protein sequence ID" value="CAE0283453.1"/>
    <property type="molecule type" value="Transcribed_RNA"/>
</dbReference>
<accession>A0A7S3H2U8</accession>
<dbReference type="InterPro" id="IPR016149">
    <property type="entry name" value="Casein_kin_II_reg-sub_N"/>
</dbReference>
<feature type="compositionally biased region" description="Polar residues" evidence="3">
    <location>
        <begin position="389"/>
        <end position="402"/>
    </location>
</feature>
<feature type="compositionally biased region" description="Polar residues" evidence="3">
    <location>
        <begin position="281"/>
        <end position="296"/>
    </location>
</feature>
<proteinExistence type="inferred from homology"/>
<dbReference type="PANTHER" id="PTHR11740:SF0">
    <property type="entry name" value="CASEIN KINASE II SUBUNIT BETA"/>
    <property type="match status" value="1"/>
</dbReference>
<dbReference type="GO" id="GO:0005956">
    <property type="term" value="C:protein kinase CK2 complex"/>
    <property type="evidence" value="ECO:0007669"/>
    <property type="project" value="UniProtKB-UniRule"/>
</dbReference>
<feature type="compositionally biased region" description="Low complexity" evidence="3">
    <location>
        <begin position="306"/>
        <end position="317"/>
    </location>
</feature>
<dbReference type="Gene3D" id="1.10.1820.10">
    <property type="entry name" value="protein kinase ck2 holoenzyme, chain C, domain 1"/>
    <property type="match status" value="1"/>
</dbReference>
<dbReference type="SMART" id="SM01085">
    <property type="entry name" value="CK_II_beta"/>
    <property type="match status" value="1"/>
</dbReference>
<comment type="similarity">
    <text evidence="1 2">Belongs to the casein kinase 2 subunit beta family.</text>
</comment>
<name>A0A7S3H2U8_9STRA</name>
<feature type="compositionally biased region" description="Low complexity" evidence="3">
    <location>
        <begin position="219"/>
        <end position="234"/>
    </location>
</feature>
<reference evidence="4" key="1">
    <citation type="submission" date="2021-01" db="EMBL/GenBank/DDBJ databases">
        <authorList>
            <person name="Corre E."/>
            <person name="Pelletier E."/>
            <person name="Niang G."/>
            <person name="Scheremetjew M."/>
            <person name="Finn R."/>
            <person name="Kale V."/>
            <person name="Holt S."/>
            <person name="Cochrane G."/>
            <person name="Meng A."/>
            <person name="Brown T."/>
            <person name="Cohen L."/>
        </authorList>
    </citation>
    <scope>NUCLEOTIDE SEQUENCE</scope>
    <source>
        <strain evidence="4">CCAP 955/1</strain>
    </source>
</reference>
<evidence type="ECO:0000313" key="4">
    <source>
        <dbReference type="EMBL" id="CAE0283453.1"/>
    </source>
</evidence>
<dbReference type="Pfam" id="PF01214">
    <property type="entry name" value="CK_II_beta"/>
    <property type="match status" value="1"/>
</dbReference>
<dbReference type="InterPro" id="IPR035991">
    <property type="entry name" value="Casein_kinase_II_beta-like"/>
</dbReference>